<keyword evidence="3" id="KW-1185">Reference proteome</keyword>
<evidence type="ECO:0000313" key="2">
    <source>
        <dbReference type="EMBL" id="KAK9831984.1"/>
    </source>
</evidence>
<organism evidence="2 3">
    <name type="scientific">Elliptochloris bilobata</name>
    <dbReference type="NCBI Taxonomy" id="381761"/>
    <lineage>
        <taxon>Eukaryota</taxon>
        <taxon>Viridiplantae</taxon>
        <taxon>Chlorophyta</taxon>
        <taxon>core chlorophytes</taxon>
        <taxon>Trebouxiophyceae</taxon>
        <taxon>Trebouxiophyceae incertae sedis</taxon>
        <taxon>Elliptochloris clade</taxon>
        <taxon>Elliptochloris</taxon>
    </lineage>
</organism>
<name>A0AAW1RE23_9CHLO</name>
<dbReference type="EMBL" id="JALJOU010000043">
    <property type="protein sequence ID" value="KAK9831984.1"/>
    <property type="molecule type" value="Genomic_DNA"/>
</dbReference>
<gene>
    <name evidence="2" type="ORF">WJX81_006039</name>
</gene>
<protein>
    <submittedName>
        <fullName evidence="2">Uncharacterized protein</fullName>
    </submittedName>
</protein>
<reference evidence="2 3" key="1">
    <citation type="journal article" date="2024" name="Nat. Commun.">
        <title>Phylogenomics reveals the evolutionary origins of lichenization in chlorophyte algae.</title>
        <authorList>
            <person name="Puginier C."/>
            <person name="Libourel C."/>
            <person name="Otte J."/>
            <person name="Skaloud P."/>
            <person name="Haon M."/>
            <person name="Grisel S."/>
            <person name="Petersen M."/>
            <person name="Berrin J.G."/>
            <person name="Delaux P.M."/>
            <person name="Dal Grande F."/>
            <person name="Keller J."/>
        </authorList>
    </citation>
    <scope>NUCLEOTIDE SEQUENCE [LARGE SCALE GENOMIC DNA]</scope>
    <source>
        <strain evidence="2 3">SAG 245.80</strain>
    </source>
</reference>
<evidence type="ECO:0000313" key="3">
    <source>
        <dbReference type="Proteomes" id="UP001445335"/>
    </source>
</evidence>
<feature type="region of interest" description="Disordered" evidence="1">
    <location>
        <begin position="88"/>
        <end position="124"/>
    </location>
</feature>
<dbReference type="AlphaFoldDB" id="A0AAW1RE23"/>
<dbReference type="PANTHER" id="PTHR36220">
    <property type="entry name" value="UNNAMED PRODUCT"/>
    <property type="match status" value="1"/>
</dbReference>
<dbReference type="Proteomes" id="UP001445335">
    <property type="component" value="Unassembled WGS sequence"/>
</dbReference>
<sequence>MPGCEATGSFAAHASTDGALTHKKRTWVAARQRACRQRDMILHRRMQPWSAALAVALLIQTCHAAPAPALAPVPVPAPAPAPLQHAAAASAPGAATGSSAAPGTAPAAGPAAGPAAAPGGAEGSTPGCSAILGQRLAPARPYPAALGSRGGVLSGDGNVAVLSGDAARGGLAATAYVFAYSPITGNYSFCPQVLEDPVPQAGLDFGAALAIAEDASSVVVGAGGRVQLNAIGGGTDTAVDGRVYVFRLPDLPTANSRGYSSTPVTLQPSSNGAHSPSFGSAGLATSASGDMVFVGAPAVPQANTNTAYLYGNASVYVFKRDSGGNGYVQFAALPAPDGTANFDFGRQVALTKGGELLAVSDPLYISSAGVCAADGLGQGLSSGIVYLYRRDPSGNYVLSQRLTANASAVTGFGAAMALAADGSILLVGQPDAPLDTAAPPYPILTFVAVSNATVKPGGVLRAPAGLPPSARFGQAIAVAGDGSQALVSVANGPRDDSGAAAAAGGGAVYGFHLEHSNGSVAAKAHLAGLRSPDARWFGPGSQQTTVDRLDIGGAAFGRTLALSADGVRLLAAGGAPSGALDPPAGAQRLAQPSRAYVFRLQNCGTTAHADPIGA</sequence>
<comment type="caution">
    <text evidence="2">The sequence shown here is derived from an EMBL/GenBank/DDBJ whole genome shotgun (WGS) entry which is preliminary data.</text>
</comment>
<accession>A0AAW1RE23</accession>
<proteinExistence type="predicted"/>
<dbReference type="PANTHER" id="PTHR36220:SF1">
    <property type="entry name" value="GAMMA TUBULIN COMPLEX COMPONENT C-TERMINAL DOMAIN-CONTAINING PROTEIN"/>
    <property type="match status" value="1"/>
</dbReference>
<evidence type="ECO:0000256" key="1">
    <source>
        <dbReference type="SAM" id="MobiDB-lite"/>
    </source>
</evidence>